<keyword evidence="3 6" id="KW-0347">Helicase</keyword>
<dbReference type="GO" id="GO:0016787">
    <property type="term" value="F:hydrolase activity"/>
    <property type="evidence" value="ECO:0007669"/>
    <property type="project" value="UniProtKB-KW"/>
</dbReference>
<keyword evidence="4" id="KW-0067">ATP-binding</keyword>
<dbReference type="InterPro" id="IPR027417">
    <property type="entry name" value="P-loop_NTPase"/>
</dbReference>
<dbReference type="GO" id="GO:0005524">
    <property type="term" value="F:ATP binding"/>
    <property type="evidence" value="ECO:0007669"/>
    <property type="project" value="UniProtKB-KW"/>
</dbReference>
<feature type="non-terminal residue" evidence="6">
    <location>
        <position position="129"/>
    </location>
</feature>
<dbReference type="GO" id="GO:0004386">
    <property type="term" value="F:helicase activity"/>
    <property type="evidence" value="ECO:0007669"/>
    <property type="project" value="UniProtKB-KW"/>
</dbReference>
<dbReference type="PANTHER" id="PTHR11274:SF0">
    <property type="entry name" value="GENERAL TRANSCRIPTION AND DNA REPAIR FACTOR IIH HELICASE SUBUNIT XPB"/>
    <property type="match status" value="1"/>
</dbReference>
<dbReference type="InterPro" id="IPR032438">
    <property type="entry name" value="ERCC3_RAD25_C"/>
</dbReference>
<feature type="non-terminal residue" evidence="6">
    <location>
        <position position="1"/>
    </location>
</feature>
<feature type="domain" description="ERCC3/RAD25/XPB helicase C-terminal" evidence="5">
    <location>
        <begin position="25"/>
        <end position="125"/>
    </location>
</feature>
<dbReference type="Gene3D" id="3.40.50.300">
    <property type="entry name" value="P-loop containing nucleotide triphosphate hydrolases"/>
    <property type="match status" value="1"/>
</dbReference>
<dbReference type="PANTHER" id="PTHR11274">
    <property type="entry name" value="RAD25/XP-B DNA REPAIR HELICASE"/>
    <property type="match status" value="1"/>
</dbReference>
<evidence type="ECO:0000256" key="1">
    <source>
        <dbReference type="ARBA" id="ARBA00022741"/>
    </source>
</evidence>
<evidence type="ECO:0000313" key="7">
    <source>
        <dbReference type="Proteomes" id="UP001288944"/>
    </source>
</evidence>
<evidence type="ECO:0000256" key="2">
    <source>
        <dbReference type="ARBA" id="ARBA00022801"/>
    </source>
</evidence>
<organism evidence="6 7">
    <name type="scientific">Clostridium perfringens</name>
    <dbReference type="NCBI Taxonomy" id="1502"/>
    <lineage>
        <taxon>Bacteria</taxon>
        <taxon>Bacillati</taxon>
        <taxon>Bacillota</taxon>
        <taxon>Clostridia</taxon>
        <taxon>Eubacteriales</taxon>
        <taxon>Clostridiaceae</taxon>
        <taxon>Clostridium</taxon>
    </lineage>
</organism>
<keyword evidence="1" id="KW-0547">Nucleotide-binding</keyword>
<dbReference type="AlphaFoldDB" id="A0AAW9KB29"/>
<sequence length="129" mass="14876">REDGCERDVFSLIGPKRFELPWRQLEEQGWIATVLCTEVRVAMSEPTMERYRRAVLREKARIAGENEDKISMTRQILAAHPDVPTLVIGQFLDQLEELSQALHAPLLTGKTPQDERQRLYEQFKDGSVP</sequence>
<keyword evidence="2" id="KW-0378">Hydrolase</keyword>
<proteinExistence type="predicted"/>
<comment type="caution">
    <text evidence="6">The sequence shown here is derived from an EMBL/GenBank/DDBJ whole genome shotgun (WGS) entry which is preliminary data.</text>
</comment>
<gene>
    <name evidence="6" type="ORF">GNF83_22600</name>
</gene>
<protein>
    <submittedName>
        <fullName evidence="6">Helicase</fullName>
    </submittedName>
</protein>
<evidence type="ECO:0000256" key="3">
    <source>
        <dbReference type="ARBA" id="ARBA00022806"/>
    </source>
</evidence>
<dbReference type="Proteomes" id="UP001288944">
    <property type="component" value="Unassembled WGS sequence"/>
</dbReference>
<reference evidence="6" key="1">
    <citation type="submission" date="2019-11" db="EMBL/GenBank/DDBJ databases">
        <title>Characterization of Clostridium perfringens isolates from swine manure treated agricultural soils.</title>
        <authorList>
            <person name="Wushke S.T."/>
        </authorList>
    </citation>
    <scope>NUCLEOTIDE SEQUENCE</scope>
    <source>
        <strain evidence="6">X62</strain>
    </source>
</reference>
<dbReference type="SUPFAM" id="SSF52540">
    <property type="entry name" value="P-loop containing nucleoside triphosphate hydrolases"/>
    <property type="match status" value="1"/>
</dbReference>
<dbReference type="Pfam" id="PF16203">
    <property type="entry name" value="ERCC3_RAD25_C"/>
    <property type="match status" value="1"/>
</dbReference>
<dbReference type="EMBL" id="WNUR01001776">
    <property type="protein sequence ID" value="MDZ7543900.1"/>
    <property type="molecule type" value="Genomic_DNA"/>
</dbReference>
<evidence type="ECO:0000256" key="4">
    <source>
        <dbReference type="ARBA" id="ARBA00022840"/>
    </source>
</evidence>
<evidence type="ECO:0000259" key="5">
    <source>
        <dbReference type="Pfam" id="PF16203"/>
    </source>
</evidence>
<evidence type="ECO:0000313" key="6">
    <source>
        <dbReference type="EMBL" id="MDZ7543900.1"/>
    </source>
</evidence>
<accession>A0AAW9KB29</accession>
<name>A0AAW9KB29_CLOPF</name>
<dbReference type="InterPro" id="IPR050615">
    <property type="entry name" value="ATP-dep_DNA_Helicase"/>
</dbReference>